<sequence>MPRAARIKSKSGIYHIIMRGINRQTLFDDEEDCTKFIQTLQRYREICEYKLYAYCLMGNHLHLLLMEGKEPLEKVMRRICGSYVLWYNKKYDRIGYLFQDRFKSEPVEDDTYFLTVLRYIFQNPLKAGVVTKIHDYNWTNYIDYVEQSNMTDIDFALDIFNTDREKAVRCFIEYVSKENDDECLDILEKHKITDDDGRKIIKDHCNVHHGIDLQKFDAHKRNLYLKDLKEEYGLSIRQIERLTGISRGIIQRV</sequence>
<dbReference type="InterPro" id="IPR002686">
    <property type="entry name" value="Transposase_17"/>
</dbReference>
<evidence type="ECO:0000313" key="2">
    <source>
        <dbReference type="EMBL" id="SHJ80189.1"/>
    </source>
</evidence>
<dbReference type="PANTHER" id="PTHR34322">
    <property type="entry name" value="TRANSPOSASE, Y1_TNP DOMAIN-CONTAINING"/>
    <property type="match status" value="1"/>
</dbReference>
<dbReference type="AlphaFoldDB" id="A0A1M6M9U4"/>
<dbReference type="GO" id="GO:0004803">
    <property type="term" value="F:transposase activity"/>
    <property type="evidence" value="ECO:0007669"/>
    <property type="project" value="InterPro"/>
</dbReference>
<dbReference type="Gene3D" id="3.30.70.1290">
    <property type="entry name" value="Transposase IS200-like"/>
    <property type="match status" value="1"/>
</dbReference>
<dbReference type="GO" id="GO:0003677">
    <property type="term" value="F:DNA binding"/>
    <property type="evidence" value="ECO:0007669"/>
    <property type="project" value="InterPro"/>
</dbReference>
<dbReference type="GO" id="GO:0006313">
    <property type="term" value="P:DNA transposition"/>
    <property type="evidence" value="ECO:0007669"/>
    <property type="project" value="InterPro"/>
</dbReference>
<dbReference type="STRING" id="1121919.SAMN02745975_02919"/>
<dbReference type="OrthoDB" id="9788881at2"/>
<evidence type="ECO:0000259" key="1">
    <source>
        <dbReference type="SMART" id="SM01321"/>
    </source>
</evidence>
<evidence type="ECO:0000313" key="3">
    <source>
        <dbReference type="Proteomes" id="UP000184536"/>
    </source>
</evidence>
<keyword evidence="3" id="KW-1185">Reference proteome</keyword>
<dbReference type="SMART" id="SM01321">
    <property type="entry name" value="Y1_Tnp"/>
    <property type="match status" value="1"/>
</dbReference>
<gene>
    <name evidence="2" type="ORF">SAMN02745975_02919</name>
</gene>
<organism evidence="2 3">
    <name type="scientific">Geosporobacter subterraneus DSM 17957</name>
    <dbReference type="NCBI Taxonomy" id="1121919"/>
    <lineage>
        <taxon>Bacteria</taxon>
        <taxon>Bacillati</taxon>
        <taxon>Bacillota</taxon>
        <taxon>Clostridia</taxon>
        <taxon>Peptostreptococcales</taxon>
        <taxon>Thermotaleaceae</taxon>
        <taxon>Geosporobacter</taxon>
    </lineage>
</organism>
<dbReference type="InterPro" id="IPR036515">
    <property type="entry name" value="Transposase_17_sf"/>
</dbReference>
<dbReference type="PANTHER" id="PTHR34322:SF2">
    <property type="entry name" value="TRANSPOSASE IS200-LIKE DOMAIN-CONTAINING PROTEIN"/>
    <property type="match status" value="1"/>
</dbReference>
<reference evidence="3" key="1">
    <citation type="submission" date="2016-11" db="EMBL/GenBank/DDBJ databases">
        <authorList>
            <person name="Varghese N."/>
            <person name="Submissions S."/>
        </authorList>
    </citation>
    <scope>NUCLEOTIDE SEQUENCE [LARGE SCALE GENOMIC DNA]</scope>
    <source>
        <strain evidence="3">DSM 17957</strain>
    </source>
</reference>
<dbReference type="RefSeq" id="WP_110941970.1">
    <property type="nucleotide sequence ID" value="NZ_FQZV01000042.1"/>
</dbReference>
<dbReference type="Pfam" id="PF01797">
    <property type="entry name" value="Y1_Tnp"/>
    <property type="match status" value="1"/>
</dbReference>
<dbReference type="Proteomes" id="UP000184536">
    <property type="component" value="Unassembled WGS sequence"/>
</dbReference>
<proteinExistence type="predicted"/>
<dbReference type="SUPFAM" id="SSF143422">
    <property type="entry name" value="Transposase IS200-like"/>
    <property type="match status" value="1"/>
</dbReference>
<protein>
    <submittedName>
        <fullName evidence="2">REP element-mobilizing transposase RayT</fullName>
    </submittedName>
</protein>
<accession>A0A1M6M9U4</accession>
<feature type="domain" description="Transposase IS200-like" evidence="1">
    <location>
        <begin position="9"/>
        <end position="123"/>
    </location>
</feature>
<name>A0A1M6M9U4_9FIRM</name>
<dbReference type="EMBL" id="FQZV01000042">
    <property type="protein sequence ID" value="SHJ80189.1"/>
    <property type="molecule type" value="Genomic_DNA"/>
</dbReference>